<reference evidence="4" key="1">
    <citation type="journal article" date="2019" name="Int. J. Syst. Evol. Microbiol.">
        <title>The Global Catalogue of Microorganisms (GCM) 10K type strain sequencing project: providing services to taxonomists for standard genome sequencing and annotation.</title>
        <authorList>
            <consortium name="The Broad Institute Genomics Platform"/>
            <consortium name="The Broad Institute Genome Sequencing Center for Infectious Disease"/>
            <person name="Wu L."/>
            <person name="Ma J."/>
        </authorList>
    </citation>
    <scope>NUCLEOTIDE SEQUENCE [LARGE SCALE GENOMIC DNA]</scope>
    <source>
        <strain evidence="4">KACC 13778</strain>
    </source>
</reference>
<dbReference type="InterPro" id="IPR036162">
    <property type="entry name" value="Resolvase-like_N_sf"/>
</dbReference>
<name>A0ABW0N6B4_9ACTN</name>
<dbReference type="SUPFAM" id="SSF53041">
    <property type="entry name" value="Resolvase-like"/>
    <property type="match status" value="1"/>
</dbReference>
<sequence length="462" mass="51655">MNDTQRRCAIYFRISLDPTGEGLAIERQREDCTLLARIRGWEIVETYVDSSISASDRRARRPAYERMAQDYMDGRFSALICYDLDRLTRQPRQLEDWIEAAEERNLVLVTANGEADLSTDGGRLFARLKASVARAEVERKSERQKRAMAQRVARGRIPSGVRLTGYDRSGEVVPEEALHVREIFERFIAGDSLRAIAASLAERGVMTRRGASWNPSTVRTILLNPRYAGLASLHGAVVIESGERVRGSWEPIVTEATFDAANSILAEPGRKMNRVGTDRRHLGSGLFLCSVCDRRVRSHNGRYRCPEGHLIRSMKQVDLAVLSVVRARLGAPDLVDLLDPEVSDEATGAASETADLLRRLSNIERDYDDGLIDGHRYAVAREKVTSLLREASARRLRLTTNDATARTLSSRDPVAAFDLATLGVRRQVLDTLIQVRLHSAPRGRKTFDPSTVCITWRSVTNA</sequence>
<dbReference type="Pfam" id="PF00239">
    <property type="entry name" value="Resolvase"/>
    <property type="match status" value="1"/>
</dbReference>
<accession>A0ABW0N6B4</accession>
<dbReference type="PROSITE" id="PS51736">
    <property type="entry name" value="RECOMBINASES_3"/>
    <property type="match status" value="1"/>
</dbReference>
<dbReference type="InterPro" id="IPR038109">
    <property type="entry name" value="DNA_bind_recomb_sf"/>
</dbReference>
<evidence type="ECO:0000259" key="1">
    <source>
        <dbReference type="PROSITE" id="PS51736"/>
    </source>
</evidence>
<feature type="domain" description="Recombinase" evidence="2">
    <location>
        <begin position="158"/>
        <end position="271"/>
    </location>
</feature>
<evidence type="ECO:0000313" key="3">
    <source>
        <dbReference type="EMBL" id="MFC5495393.1"/>
    </source>
</evidence>
<keyword evidence="4" id="KW-1185">Reference proteome</keyword>
<organism evidence="3 4">
    <name type="scientific">Nocardioides caricicola</name>
    <dbReference type="NCBI Taxonomy" id="634770"/>
    <lineage>
        <taxon>Bacteria</taxon>
        <taxon>Bacillati</taxon>
        <taxon>Actinomycetota</taxon>
        <taxon>Actinomycetes</taxon>
        <taxon>Propionibacteriales</taxon>
        <taxon>Nocardioidaceae</taxon>
        <taxon>Nocardioides</taxon>
    </lineage>
</organism>
<dbReference type="Gene3D" id="3.40.50.1390">
    <property type="entry name" value="Resolvase, N-terminal catalytic domain"/>
    <property type="match status" value="1"/>
</dbReference>
<gene>
    <name evidence="3" type="ORF">ACFPKY_19960</name>
</gene>
<evidence type="ECO:0000313" key="4">
    <source>
        <dbReference type="Proteomes" id="UP001595956"/>
    </source>
</evidence>
<dbReference type="Proteomes" id="UP001595956">
    <property type="component" value="Unassembled WGS sequence"/>
</dbReference>
<dbReference type="CDD" id="cd00338">
    <property type="entry name" value="Ser_Recombinase"/>
    <property type="match status" value="1"/>
</dbReference>
<proteinExistence type="predicted"/>
<dbReference type="SMART" id="SM00857">
    <property type="entry name" value="Resolvase"/>
    <property type="match status" value="1"/>
</dbReference>
<dbReference type="PANTHER" id="PTHR30461:SF23">
    <property type="entry name" value="DNA RECOMBINASE-RELATED"/>
    <property type="match status" value="1"/>
</dbReference>
<comment type="caution">
    <text evidence="3">The sequence shown here is derived from an EMBL/GenBank/DDBJ whole genome shotgun (WGS) entry which is preliminary data.</text>
</comment>
<dbReference type="InterPro" id="IPR050639">
    <property type="entry name" value="SSR_resolvase"/>
</dbReference>
<dbReference type="EMBL" id="JBHSMD010000010">
    <property type="protein sequence ID" value="MFC5495393.1"/>
    <property type="molecule type" value="Genomic_DNA"/>
</dbReference>
<dbReference type="InterPro" id="IPR011109">
    <property type="entry name" value="DNA_bind_recombinase_dom"/>
</dbReference>
<dbReference type="Gene3D" id="3.90.1750.20">
    <property type="entry name" value="Putative Large Serine Recombinase, Chain B, Domain 2"/>
    <property type="match status" value="1"/>
</dbReference>
<dbReference type="PANTHER" id="PTHR30461">
    <property type="entry name" value="DNA-INVERTASE FROM LAMBDOID PROPHAGE"/>
    <property type="match status" value="1"/>
</dbReference>
<dbReference type="InterPro" id="IPR006119">
    <property type="entry name" value="Resolv_N"/>
</dbReference>
<dbReference type="Pfam" id="PF07508">
    <property type="entry name" value="Recombinase"/>
    <property type="match status" value="1"/>
</dbReference>
<feature type="domain" description="Resolvase/invertase-type recombinase catalytic" evidence="1">
    <location>
        <begin position="7"/>
        <end position="155"/>
    </location>
</feature>
<dbReference type="RefSeq" id="WP_345181782.1">
    <property type="nucleotide sequence ID" value="NZ_BAABFQ010000009.1"/>
</dbReference>
<evidence type="ECO:0000259" key="2">
    <source>
        <dbReference type="PROSITE" id="PS51737"/>
    </source>
</evidence>
<protein>
    <submittedName>
        <fullName evidence="3">Recombinase family protein</fullName>
    </submittedName>
</protein>
<dbReference type="PROSITE" id="PS51737">
    <property type="entry name" value="RECOMBINASE_DNA_BIND"/>
    <property type="match status" value="1"/>
</dbReference>